<evidence type="ECO:0000256" key="3">
    <source>
        <dbReference type="ARBA" id="ARBA00022737"/>
    </source>
</evidence>
<dbReference type="Proteomes" id="UP000634136">
    <property type="component" value="Unassembled WGS sequence"/>
</dbReference>
<evidence type="ECO:0000256" key="1">
    <source>
        <dbReference type="ARBA" id="ARBA00008259"/>
    </source>
</evidence>
<name>A0A834SML9_9FABA</name>
<evidence type="ECO:0000313" key="6">
    <source>
        <dbReference type="EMBL" id="KAF7806066.1"/>
    </source>
</evidence>
<accession>A0A834SML9</accession>
<dbReference type="SMART" id="SM00320">
    <property type="entry name" value="WD40"/>
    <property type="match status" value="7"/>
</dbReference>
<dbReference type="PIRSF" id="PIRSF037309">
    <property type="entry name" value="PP2A_PR55"/>
    <property type="match status" value="1"/>
</dbReference>
<evidence type="ECO:0000256" key="4">
    <source>
        <dbReference type="ARBA" id="ARBA00034298"/>
    </source>
</evidence>
<dbReference type="InterPro" id="IPR001680">
    <property type="entry name" value="WD40_rpt"/>
</dbReference>
<comment type="caution">
    <text evidence="6">The sequence shown here is derived from an EMBL/GenBank/DDBJ whole genome shotgun (WGS) entry which is preliminary data.</text>
</comment>
<dbReference type="InterPro" id="IPR000009">
    <property type="entry name" value="PP2A_PR55"/>
</dbReference>
<dbReference type="AlphaFoldDB" id="A0A834SML9"/>
<dbReference type="Pfam" id="PF00400">
    <property type="entry name" value="WD40"/>
    <property type="match status" value="1"/>
</dbReference>
<dbReference type="Gene3D" id="2.130.10.10">
    <property type="entry name" value="YVTN repeat-like/Quinoprotein amine dehydrogenase"/>
    <property type="match status" value="2"/>
</dbReference>
<comment type="similarity">
    <text evidence="1 5">Belongs to the phosphatase 2A regulatory subunit B family.</text>
</comment>
<organism evidence="6 7">
    <name type="scientific">Senna tora</name>
    <dbReference type="NCBI Taxonomy" id="362788"/>
    <lineage>
        <taxon>Eukaryota</taxon>
        <taxon>Viridiplantae</taxon>
        <taxon>Streptophyta</taxon>
        <taxon>Embryophyta</taxon>
        <taxon>Tracheophyta</taxon>
        <taxon>Spermatophyta</taxon>
        <taxon>Magnoliopsida</taxon>
        <taxon>eudicotyledons</taxon>
        <taxon>Gunneridae</taxon>
        <taxon>Pentapetalae</taxon>
        <taxon>rosids</taxon>
        <taxon>fabids</taxon>
        <taxon>Fabales</taxon>
        <taxon>Fabaceae</taxon>
        <taxon>Caesalpinioideae</taxon>
        <taxon>Cassia clade</taxon>
        <taxon>Senna</taxon>
    </lineage>
</organism>
<dbReference type="InterPro" id="IPR015943">
    <property type="entry name" value="WD40/YVTN_repeat-like_dom_sf"/>
</dbReference>
<dbReference type="GO" id="GO:0019888">
    <property type="term" value="F:protein phosphatase regulator activity"/>
    <property type="evidence" value="ECO:0007669"/>
    <property type="project" value="InterPro"/>
</dbReference>
<dbReference type="OrthoDB" id="6274823at2759"/>
<dbReference type="FunFam" id="2.130.10.10:FF:000609">
    <property type="entry name" value="Serine/threonine-protein phosphatase 2A 55 kDa regulatory subunit B"/>
    <property type="match status" value="1"/>
</dbReference>
<keyword evidence="2 5" id="KW-0853">WD repeat</keyword>
<dbReference type="PANTHER" id="PTHR11871">
    <property type="entry name" value="PROTEIN PHOSPHATASE PP2A REGULATORY SUBUNIT B"/>
    <property type="match status" value="1"/>
</dbReference>
<evidence type="ECO:0000256" key="5">
    <source>
        <dbReference type="RuleBase" id="RU331113"/>
    </source>
</evidence>
<dbReference type="InterPro" id="IPR036322">
    <property type="entry name" value="WD40_repeat_dom_sf"/>
</dbReference>
<protein>
    <recommendedName>
        <fullName evidence="5">Serine/threonine-protein phosphatase 2A 55 kDa regulatory subunit B</fullName>
    </recommendedName>
</protein>
<evidence type="ECO:0000313" key="7">
    <source>
        <dbReference type="Proteomes" id="UP000634136"/>
    </source>
</evidence>
<gene>
    <name evidence="6" type="ORF">G2W53_038227</name>
</gene>
<dbReference type="PRINTS" id="PR00600">
    <property type="entry name" value="PP2APR55"/>
</dbReference>
<dbReference type="EMBL" id="JAAIUW010000012">
    <property type="protein sequence ID" value="KAF7806066.1"/>
    <property type="molecule type" value="Genomic_DNA"/>
</dbReference>
<dbReference type="GO" id="GO:0000159">
    <property type="term" value="C:protein phosphatase type 2A complex"/>
    <property type="evidence" value="ECO:0007669"/>
    <property type="project" value="UniProtKB-UniRule"/>
</dbReference>
<dbReference type="SUPFAM" id="SSF50978">
    <property type="entry name" value="WD40 repeat-like"/>
    <property type="match status" value="1"/>
</dbReference>
<proteinExistence type="inferred from homology"/>
<keyword evidence="7" id="KW-1185">Reference proteome</keyword>
<keyword evidence="3 5" id="KW-0677">Repeat</keyword>
<sequence>MPQPSAPLQWTFSQILGQPTPSDHLQDDDTITSIEFEKRGDYLAIGDRGGRVVIFERDDRNNTSNQQHSRKVLEQLDSAPARHPKFRFKSEFQSHEPEFDYLKSLEIEQRIKKVRWCHTQNGLLFILSANDKTIKLWKIKEHKAKKVKEVAHLPFVSSENIFLAERSFMSGQETLSSANGYHLEWTESITQSMSLSQDINTKIAGIDSTLHKKCQKVYAHAHSFNINSISNNSDCETFISADDLRINLWNFEASDQCFNIIDMKPSNMEDLTEVITSAEFHPLHCNLLAYSSSRGFIRLSDLRQAAICDHSARIFHDGASNGMKSFFEEIIASISDIKFLNDGQHLISRDFMNMKLWDMRMDSSPIAVFKIHEHLRPRLHELYNDDYIFDKFDSCFSGDGLHFATGSYSNLLRTFSLGSGTEEGIKLDVTGNLDSSKKPLHQAAPKVRRSSLSNLTRGFYQHGHDSEEISCNFKSRLLHVAWHPTSNIVACAAEGSLLLYNA</sequence>
<comment type="function">
    <text evidence="4">The B regulatory subunit may modulate substrate selectivity and catalytic activity, and may also direct the localization of the catalytic enzyme to a particular subcellular compartment.</text>
</comment>
<evidence type="ECO:0000256" key="2">
    <source>
        <dbReference type="ARBA" id="ARBA00022574"/>
    </source>
</evidence>
<reference evidence="6" key="1">
    <citation type="submission" date="2020-09" db="EMBL/GenBank/DDBJ databases">
        <title>Genome-Enabled Discovery of Anthraquinone Biosynthesis in Senna tora.</title>
        <authorList>
            <person name="Kang S.-H."/>
            <person name="Pandey R.P."/>
            <person name="Lee C.-M."/>
            <person name="Sim J.-S."/>
            <person name="Jeong J.-T."/>
            <person name="Choi B.-S."/>
            <person name="Jung M."/>
            <person name="Ginzburg D."/>
            <person name="Zhao K."/>
            <person name="Won S.Y."/>
            <person name="Oh T.-J."/>
            <person name="Yu Y."/>
            <person name="Kim N.-H."/>
            <person name="Lee O.R."/>
            <person name="Lee T.-H."/>
            <person name="Bashyal P."/>
            <person name="Kim T.-S."/>
            <person name="Lee W.-H."/>
            <person name="Kawkins C."/>
            <person name="Kim C.-K."/>
            <person name="Kim J.S."/>
            <person name="Ahn B.O."/>
            <person name="Rhee S.Y."/>
            <person name="Sohng J.K."/>
        </authorList>
    </citation>
    <scope>NUCLEOTIDE SEQUENCE</scope>
    <source>
        <tissue evidence="6">Leaf</tissue>
    </source>
</reference>